<dbReference type="Pfam" id="PF00440">
    <property type="entry name" value="TetR_N"/>
    <property type="match status" value="1"/>
</dbReference>
<dbReference type="InterPro" id="IPR009057">
    <property type="entry name" value="Homeodomain-like_sf"/>
</dbReference>
<dbReference type="SUPFAM" id="SSF46689">
    <property type="entry name" value="Homeodomain-like"/>
    <property type="match status" value="1"/>
</dbReference>
<evidence type="ECO:0000313" key="7">
    <source>
        <dbReference type="Proteomes" id="UP000307380"/>
    </source>
</evidence>
<organism evidence="6 7">
    <name type="scientific">Orlajensenia flava</name>
    <dbReference type="NCBI Taxonomy" id="2565934"/>
    <lineage>
        <taxon>Bacteria</taxon>
        <taxon>Bacillati</taxon>
        <taxon>Actinomycetota</taxon>
        <taxon>Actinomycetes</taxon>
        <taxon>Micrococcales</taxon>
        <taxon>Microbacteriaceae</taxon>
        <taxon>Orlajensenia</taxon>
    </lineage>
</organism>
<dbReference type="GO" id="GO:0003700">
    <property type="term" value="F:DNA-binding transcription factor activity"/>
    <property type="evidence" value="ECO:0007669"/>
    <property type="project" value="TreeGrafter"/>
</dbReference>
<evidence type="ECO:0000256" key="1">
    <source>
        <dbReference type="ARBA" id="ARBA00023015"/>
    </source>
</evidence>
<proteinExistence type="predicted"/>
<dbReference type="Gene3D" id="1.10.357.10">
    <property type="entry name" value="Tetracycline Repressor, domain 2"/>
    <property type="match status" value="1"/>
</dbReference>
<dbReference type="InterPro" id="IPR001647">
    <property type="entry name" value="HTH_TetR"/>
</dbReference>
<dbReference type="PROSITE" id="PS50977">
    <property type="entry name" value="HTH_TETR_2"/>
    <property type="match status" value="1"/>
</dbReference>
<dbReference type="Pfam" id="PF21597">
    <property type="entry name" value="TetR_C_43"/>
    <property type="match status" value="1"/>
</dbReference>
<keyword evidence="1" id="KW-0805">Transcription regulation</keyword>
<dbReference type="InterPro" id="IPR036271">
    <property type="entry name" value="Tet_transcr_reg_TetR-rel_C_sf"/>
</dbReference>
<evidence type="ECO:0000259" key="5">
    <source>
        <dbReference type="PROSITE" id="PS50977"/>
    </source>
</evidence>
<dbReference type="Proteomes" id="UP000307380">
    <property type="component" value="Unassembled WGS sequence"/>
</dbReference>
<feature type="DNA-binding region" description="H-T-H motif" evidence="4">
    <location>
        <begin position="36"/>
        <end position="55"/>
    </location>
</feature>
<accession>A0A4S4FW14</accession>
<name>A0A4S4FW14_9MICO</name>
<keyword evidence="3" id="KW-0804">Transcription</keyword>
<evidence type="ECO:0000256" key="4">
    <source>
        <dbReference type="PROSITE-ProRule" id="PRU00335"/>
    </source>
</evidence>
<keyword evidence="7" id="KW-1185">Reference proteome</keyword>
<reference evidence="6 7" key="1">
    <citation type="submission" date="2019-04" db="EMBL/GenBank/DDBJ databases">
        <authorList>
            <person name="Jiang L."/>
        </authorList>
    </citation>
    <scope>NUCLEOTIDE SEQUENCE [LARGE SCALE GENOMIC DNA]</scope>
    <source>
        <strain evidence="6 7">YIM 131861</strain>
    </source>
</reference>
<dbReference type="InterPro" id="IPR049445">
    <property type="entry name" value="TetR_SbtR-like_C"/>
</dbReference>
<evidence type="ECO:0000256" key="3">
    <source>
        <dbReference type="ARBA" id="ARBA00023163"/>
    </source>
</evidence>
<evidence type="ECO:0000256" key="2">
    <source>
        <dbReference type="ARBA" id="ARBA00023125"/>
    </source>
</evidence>
<dbReference type="InterPro" id="IPR050109">
    <property type="entry name" value="HTH-type_TetR-like_transc_reg"/>
</dbReference>
<dbReference type="EMBL" id="SSSN01000007">
    <property type="protein sequence ID" value="THG34085.1"/>
    <property type="molecule type" value="Genomic_DNA"/>
</dbReference>
<protein>
    <submittedName>
        <fullName evidence="6">TetR/AcrR family transcriptional regulator</fullName>
    </submittedName>
</protein>
<gene>
    <name evidence="6" type="ORF">E6C70_11460</name>
</gene>
<keyword evidence="2 4" id="KW-0238">DNA-binding</keyword>
<feature type="domain" description="HTH tetR-type" evidence="5">
    <location>
        <begin position="15"/>
        <end position="73"/>
    </location>
</feature>
<dbReference type="GO" id="GO:0000976">
    <property type="term" value="F:transcription cis-regulatory region binding"/>
    <property type="evidence" value="ECO:0007669"/>
    <property type="project" value="TreeGrafter"/>
</dbReference>
<dbReference type="SUPFAM" id="SSF48498">
    <property type="entry name" value="Tetracyclin repressor-like, C-terminal domain"/>
    <property type="match status" value="1"/>
</dbReference>
<comment type="caution">
    <text evidence="6">The sequence shown here is derived from an EMBL/GenBank/DDBJ whole genome shotgun (WGS) entry which is preliminary data.</text>
</comment>
<dbReference type="PANTHER" id="PTHR30055">
    <property type="entry name" value="HTH-TYPE TRANSCRIPTIONAL REGULATOR RUTR"/>
    <property type="match status" value="1"/>
</dbReference>
<dbReference type="AlphaFoldDB" id="A0A4S4FW14"/>
<dbReference type="OrthoDB" id="3192968at2"/>
<sequence>MSVSNPGGAVRQDASRNRAAILAAAREILSGFDDLKLSMVAQRAGIGQATLYRHFPTQDALLAAVYEAEIGELVIAADQLVREKPPLEALRSWFARLAEYVRVKRGILKVVETFVWEDMSASTMGKLGSALGTLLSAGASLEEFRHDIDPRDVILLSWFMSHVTAEEWDARVPRLLDVLVAGLQTKPGE</sequence>
<evidence type="ECO:0000313" key="6">
    <source>
        <dbReference type="EMBL" id="THG34085.1"/>
    </source>
</evidence>
<dbReference type="PANTHER" id="PTHR30055:SF234">
    <property type="entry name" value="HTH-TYPE TRANSCRIPTIONAL REGULATOR BETI"/>
    <property type="match status" value="1"/>
</dbReference>